<name>A0A4U6BM10_9BRAD</name>
<accession>A0A4U6BM10</accession>
<evidence type="ECO:0000256" key="5">
    <source>
        <dbReference type="ARBA" id="ARBA00023315"/>
    </source>
</evidence>
<comment type="catalytic activity">
    <reaction evidence="10">
        <text>a (3R)-hydroxyacyl-[ACP] + L-ornithine = a lyso-ornithine lipid + holo-[ACP] + H(+)</text>
        <dbReference type="Rhea" id="RHEA:20633"/>
        <dbReference type="Rhea" id="RHEA-COMP:9685"/>
        <dbReference type="Rhea" id="RHEA-COMP:9945"/>
        <dbReference type="ChEBI" id="CHEBI:15378"/>
        <dbReference type="ChEBI" id="CHEBI:46911"/>
        <dbReference type="ChEBI" id="CHEBI:64479"/>
        <dbReference type="ChEBI" id="CHEBI:78827"/>
        <dbReference type="ChEBI" id="CHEBI:138482"/>
        <dbReference type="EC" id="2.3.2.30"/>
    </reaction>
    <physiologicalReaction direction="left-to-right" evidence="10">
        <dbReference type="Rhea" id="RHEA:20634"/>
    </physiologicalReaction>
</comment>
<dbReference type="PANTHER" id="PTHR37323">
    <property type="entry name" value="GCN5-RELATED N-ACETYLTRANSFERASE"/>
    <property type="match status" value="1"/>
</dbReference>
<dbReference type="RefSeq" id="WP_083992609.1">
    <property type="nucleotide sequence ID" value="NZ_LBIA02000001.1"/>
</dbReference>
<comment type="function">
    <text evidence="9">Catalyzes the first step in the biosynthesis of ornithine lipids, which are phosphorus-free membrane lipids. Catalyzes the 3-hydroxyacyl-acyl carrier protein-dependent acylation of ornithine to form lyso-ornithine lipid (LOL).</text>
</comment>
<evidence type="ECO:0000256" key="2">
    <source>
        <dbReference type="ARBA" id="ARBA00022516"/>
    </source>
</evidence>
<evidence type="ECO:0000256" key="3">
    <source>
        <dbReference type="ARBA" id="ARBA00022679"/>
    </source>
</evidence>
<gene>
    <name evidence="11" type="ORF">YH63_007580</name>
</gene>
<comment type="similarity">
    <text evidence="6">Belongs to the acetyltransferase family. OlsB subfamily.</text>
</comment>
<dbReference type="Proteomes" id="UP000034832">
    <property type="component" value="Unassembled WGS sequence"/>
</dbReference>
<dbReference type="InterPro" id="IPR052351">
    <property type="entry name" value="Ornithine_N-alpha-AT"/>
</dbReference>
<evidence type="ECO:0000256" key="10">
    <source>
        <dbReference type="ARBA" id="ARBA00047785"/>
    </source>
</evidence>
<evidence type="ECO:0000256" key="9">
    <source>
        <dbReference type="ARBA" id="ARBA00045724"/>
    </source>
</evidence>
<dbReference type="OrthoDB" id="9787072at2"/>
<evidence type="ECO:0000313" key="11">
    <source>
        <dbReference type="EMBL" id="TKT71282.1"/>
    </source>
</evidence>
<evidence type="ECO:0000256" key="7">
    <source>
        <dbReference type="ARBA" id="ARBA00039058"/>
    </source>
</evidence>
<sequence length="344" mass="37968">MSGNKPAPAKPDANSRLLERQAVRSPLEAFRQNPLVQMLRPTHAKSAATAAATWLMPNLLHSSLRGEAVPNMLQPASAQLGKIGSLEVRLAQTKSDVKRAQKLRYKVFYKNGSAIADAATMLAQRDKDSFDKICDHLMVIDHAAKPTMSGKQPVVGTYRLLRQDVAEKHGGFYTGDEFDISGLMQRQSGLKFLELGRSCVLPPYRTKRTVELLWHGVWSYVRRHNLDVMIGCASFEGTNPDRLALPLSFLHHFAAAPEGWRASAHPSRRVEMNRIAKEEIDTKAALRMLPPLIKGYLRVGAFVGDGAVVDHQFGTTDVLIVMPVSAISGRYLDHFGADATRHAA</sequence>
<keyword evidence="5" id="KW-0012">Acyltransferase</keyword>
<dbReference type="GO" id="GO:0043810">
    <property type="term" value="F:ornithine-acyl [acyl carrier protein] N-acyltransferase activity"/>
    <property type="evidence" value="ECO:0007669"/>
    <property type="project" value="UniProtKB-EC"/>
</dbReference>
<dbReference type="SUPFAM" id="SSF55729">
    <property type="entry name" value="Acyl-CoA N-acyltransferases (Nat)"/>
    <property type="match status" value="1"/>
</dbReference>
<comment type="caution">
    <text evidence="11">The sequence shown here is derived from an EMBL/GenBank/DDBJ whole genome shotgun (WGS) entry which is preliminary data.</text>
</comment>
<comment type="pathway">
    <text evidence="1">Lipid metabolism.</text>
</comment>
<evidence type="ECO:0000313" key="12">
    <source>
        <dbReference type="Proteomes" id="UP000034832"/>
    </source>
</evidence>
<dbReference type="EC" id="2.3.2.30" evidence="7"/>
<proteinExistence type="inferred from homology"/>
<dbReference type="InterPro" id="IPR016181">
    <property type="entry name" value="Acyl_CoA_acyltransferase"/>
</dbReference>
<protein>
    <recommendedName>
        <fullName evidence="8">L-ornithine N(alpha)-acyltransferase</fullName>
        <ecNumber evidence="7">2.3.2.30</ecNumber>
    </recommendedName>
</protein>
<dbReference type="GO" id="GO:0006629">
    <property type="term" value="P:lipid metabolic process"/>
    <property type="evidence" value="ECO:0007669"/>
    <property type="project" value="UniProtKB-KW"/>
</dbReference>
<evidence type="ECO:0000256" key="8">
    <source>
        <dbReference type="ARBA" id="ARBA00039866"/>
    </source>
</evidence>
<dbReference type="STRING" id="211460.YH63_11365"/>
<evidence type="ECO:0000256" key="6">
    <source>
        <dbReference type="ARBA" id="ARBA00038095"/>
    </source>
</evidence>
<keyword evidence="2" id="KW-0444">Lipid biosynthesis</keyword>
<dbReference type="Pfam" id="PF13444">
    <property type="entry name" value="Acetyltransf_5"/>
    <property type="match status" value="1"/>
</dbReference>
<keyword evidence="4" id="KW-0443">Lipid metabolism</keyword>
<keyword evidence="12" id="KW-1185">Reference proteome</keyword>
<keyword evidence="3" id="KW-0808">Transferase</keyword>
<organism evidence="11 12">
    <name type="scientific">Afipia massiliensis</name>
    <dbReference type="NCBI Taxonomy" id="211460"/>
    <lineage>
        <taxon>Bacteria</taxon>
        <taxon>Pseudomonadati</taxon>
        <taxon>Pseudomonadota</taxon>
        <taxon>Alphaproteobacteria</taxon>
        <taxon>Hyphomicrobiales</taxon>
        <taxon>Nitrobacteraceae</taxon>
        <taxon>Afipia</taxon>
    </lineage>
</organism>
<evidence type="ECO:0000256" key="1">
    <source>
        <dbReference type="ARBA" id="ARBA00005189"/>
    </source>
</evidence>
<dbReference type="PANTHER" id="PTHR37323:SF1">
    <property type="entry name" value="L-ORNITHINE N(ALPHA)-ACYLTRANSFERASE"/>
    <property type="match status" value="1"/>
</dbReference>
<evidence type="ECO:0000256" key="4">
    <source>
        <dbReference type="ARBA" id="ARBA00023098"/>
    </source>
</evidence>
<dbReference type="EMBL" id="LBIA02000001">
    <property type="protein sequence ID" value="TKT71282.1"/>
    <property type="molecule type" value="Genomic_DNA"/>
</dbReference>
<dbReference type="AlphaFoldDB" id="A0A4U6BM10"/>
<reference evidence="11" key="1">
    <citation type="submission" date="2019-04" db="EMBL/GenBank/DDBJ databases">
        <title>Whole genome sequencing of cave bacteria.</title>
        <authorList>
            <person name="Gan H.M."/>
            <person name="Barton H."/>
            <person name="Savka M.A."/>
        </authorList>
    </citation>
    <scope>NUCLEOTIDE SEQUENCE [LARGE SCALE GENOMIC DNA]</scope>
    <source>
        <strain evidence="11">LC387</strain>
    </source>
</reference>
<dbReference type="Gene3D" id="3.40.630.30">
    <property type="match status" value="1"/>
</dbReference>